<evidence type="ECO:0000313" key="1">
    <source>
        <dbReference type="EMBL" id="OZG56426.1"/>
    </source>
</evidence>
<dbReference type="Proteomes" id="UP000228976">
    <property type="component" value="Unassembled WGS sequence"/>
</dbReference>
<dbReference type="GO" id="GO:0016787">
    <property type="term" value="F:hydrolase activity"/>
    <property type="evidence" value="ECO:0007669"/>
    <property type="project" value="UniProtKB-KW"/>
</dbReference>
<dbReference type="OrthoDB" id="9816564at2"/>
<dbReference type="Pfam" id="PF00702">
    <property type="entry name" value="Hydrolase"/>
    <property type="match status" value="1"/>
</dbReference>
<reference evidence="1 2" key="1">
    <citation type="journal article" date="2017" name="BMC Genomics">
        <title>Comparative genomic and phylogenomic analyses of the Bifidobacteriaceae family.</title>
        <authorList>
            <person name="Lugli G.A."/>
            <person name="Milani C."/>
            <person name="Turroni F."/>
            <person name="Duranti S."/>
            <person name="Mancabelli L."/>
            <person name="Mangifesta M."/>
            <person name="Ferrario C."/>
            <person name="Modesto M."/>
            <person name="Mattarelli P."/>
            <person name="Jiri K."/>
            <person name="van Sinderen D."/>
            <person name="Ventura M."/>
        </authorList>
    </citation>
    <scope>NUCLEOTIDE SEQUENCE [LARGE SCALE GENOMIC DNA]</scope>
    <source>
        <strain evidence="1 2">LMG 21773</strain>
    </source>
</reference>
<organism evidence="1 2">
    <name type="scientific">Aeriscardovia aeriphila</name>
    <dbReference type="NCBI Taxonomy" id="218139"/>
    <lineage>
        <taxon>Bacteria</taxon>
        <taxon>Bacillati</taxon>
        <taxon>Actinomycetota</taxon>
        <taxon>Actinomycetes</taxon>
        <taxon>Bifidobacteriales</taxon>
        <taxon>Bifidobacteriaceae</taxon>
        <taxon>Aeriscardovia</taxon>
    </lineage>
</organism>
<dbReference type="EMBL" id="MWWU01000002">
    <property type="protein sequence ID" value="OZG56426.1"/>
    <property type="molecule type" value="Genomic_DNA"/>
</dbReference>
<dbReference type="InterPro" id="IPR036412">
    <property type="entry name" value="HAD-like_sf"/>
</dbReference>
<dbReference type="Gene3D" id="3.40.50.1000">
    <property type="entry name" value="HAD superfamily/HAD-like"/>
    <property type="match status" value="1"/>
</dbReference>
<comment type="caution">
    <text evidence="1">The sequence shown here is derived from an EMBL/GenBank/DDBJ whole genome shotgun (WGS) entry which is preliminary data.</text>
</comment>
<name>A0A261FC04_9BIFI</name>
<dbReference type="RefSeq" id="WP_094689957.1">
    <property type="nucleotide sequence ID" value="NZ_JACBYZ010000001.1"/>
</dbReference>
<dbReference type="AlphaFoldDB" id="A0A261FC04"/>
<sequence>MNNQRVLERYIELCRRHKVASVDIFGTLIQRVVANDSDLYSLIGRSLEREGFNFSQYHGFEALRESAQRVAASQEENGEVTLDEIYAQLAKMTQFSAEAVKHFKSKEVEYHYKVTYADTEMLKTVRKLKELHIPVIIISDMYLPSSVLQRMLTSVGYGEFDSIFVSCEMRANKHNGTIFSKVLERLNINPSDVVHIGDSRRGDFLQPQLHGIKALHYRSSSAPNATAWFSRFAQLGLSTHQSGTATASLARHFGYIYAGPVFAAMMQWLEREIGERKISKMYFLSREGKFLKQCWDEWHSQSLPTTHYLHVSRKSTLLPHLYSQLQETQNEDFATLVEFSLTNKLLTVSQLLKELGLTSPQRKKIYDEHSLRANQIISRPFPLNIRSVIDEVVPIQAQSQYQLLVDYLHQEQMSSGSVALIDIGWKGTMQIALQKVLTSAGESPHLVGLYAGLSKESPLTIQQAIGCFFSGEHAEKNEILLTGFRELFETLCMPDEGTTLLYAKAGGSVIPILDQSETQAEARVTIDEYQQGILEFIRSFRNSPYRDEVIPSDEAFKVLAHEFYNPSSQLLHSFADIRTYDHGEITPVAEHYPLRMYLHPRVLLKTFFDSPWRVGWIALNTPTRNPGRVYLRLRKILNRH</sequence>
<evidence type="ECO:0000313" key="2">
    <source>
        <dbReference type="Proteomes" id="UP000228976"/>
    </source>
</evidence>
<dbReference type="PANTHER" id="PTHR43611">
    <property type="entry name" value="ALPHA-D-GLUCOSE 1-PHOSPHATE PHOSPHATASE"/>
    <property type="match status" value="1"/>
</dbReference>
<gene>
    <name evidence="1" type="ORF">AEAE_0914</name>
</gene>
<dbReference type="Gene3D" id="1.10.150.400">
    <property type="match status" value="1"/>
</dbReference>
<dbReference type="SUPFAM" id="SSF56784">
    <property type="entry name" value="HAD-like"/>
    <property type="match status" value="1"/>
</dbReference>
<dbReference type="PANTHER" id="PTHR43611:SF3">
    <property type="entry name" value="FLAVIN MONONUCLEOTIDE HYDROLASE 1, CHLOROPLATIC"/>
    <property type="match status" value="1"/>
</dbReference>
<keyword evidence="2" id="KW-1185">Reference proteome</keyword>
<dbReference type="NCBIfam" id="TIGR01549">
    <property type="entry name" value="HAD-SF-IA-v1"/>
    <property type="match status" value="1"/>
</dbReference>
<dbReference type="InterPro" id="IPR006439">
    <property type="entry name" value="HAD-SF_hydro_IA"/>
</dbReference>
<dbReference type="InterPro" id="IPR023214">
    <property type="entry name" value="HAD_sf"/>
</dbReference>
<keyword evidence="1" id="KW-0378">Hydrolase</keyword>
<accession>A0A261FC04</accession>
<proteinExistence type="predicted"/>
<protein>
    <submittedName>
        <fullName evidence="1">Haloacid dehalogenase-like hydrolase</fullName>
    </submittedName>
</protein>